<name>A0A3M7RTP7_BRAPC</name>
<organism evidence="1 2">
    <name type="scientific">Brachionus plicatilis</name>
    <name type="common">Marine rotifer</name>
    <name type="synonym">Brachionus muelleri</name>
    <dbReference type="NCBI Taxonomy" id="10195"/>
    <lineage>
        <taxon>Eukaryota</taxon>
        <taxon>Metazoa</taxon>
        <taxon>Spiralia</taxon>
        <taxon>Gnathifera</taxon>
        <taxon>Rotifera</taxon>
        <taxon>Eurotatoria</taxon>
        <taxon>Monogononta</taxon>
        <taxon>Pseudotrocha</taxon>
        <taxon>Ploima</taxon>
        <taxon>Brachionidae</taxon>
        <taxon>Brachionus</taxon>
    </lineage>
</organism>
<accession>A0A3M7RTP7</accession>
<protein>
    <submittedName>
        <fullName evidence="1">Uncharacterized protein</fullName>
    </submittedName>
</protein>
<reference evidence="1 2" key="1">
    <citation type="journal article" date="2018" name="Sci. Rep.">
        <title>Genomic signatures of local adaptation to the degree of environmental predictability in rotifers.</title>
        <authorList>
            <person name="Franch-Gras L."/>
            <person name="Hahn C."/>
            <person name="Garcia-Roger E.M."/>
            <person name="Carmona M.J."/>
            <person name="Serra M."/>
            <person name="Gomez A."/>
        </authorList>
    </citation>
    <scope>NUCLEOTIDE SEQUENCE [LARGE SCALE GENOMIC DNA]</scope>
    <source>
        <strain evidence="1">HYR1</strain>
    </source>
</reference>
<dbReference type="AlphaFoldDB" id="A0A3M7RTP7"/>
<gene>
    <name evidence="1" type="ORF">BpHYR1_017104</name>
</gene>
<dbReference type="EMBL" id="REGN01002631">
    <property type="protein sequence ID" value="RNA26956.1"/>
    <property type="molecule type" value="Genomic_DNA"/>
</dbReference>
<keyword evidence="2" id="KW-1185">Reference proteome</keyword>
<dbReference type="Proteomes" id="UP000276133">
    <property type="component" value="Unassembled WGS sequence"/>
</dbReference>
<sequence length="132" mass="15663">MGKFFYHKRLTLLGFYKTLNYKHICFIQQNRSASTLQLSAFCPPLKTILINCAITLQNYKIFDRENTSFIKQLSKVEDLTHINCTEYDLAFSNIHFTKLNYSLFILSLSLAMLLSPRDWREMNTNFFRHLVH</sequence>
<evidence type="ECO:0000313" key="1">
    <source>
        <dbReference type="EMBL" id="RNA26956.1"/>
    </source>
</evidence>
<evidence type="ECO:0000313" key="2">
    <source>
        <dbReference type="Proteomes" id="UP000276133"/>
    </source>
</evidence>
<proteinExistence type="predicted"/>
<comment type="caution">
    <text evidence="1">The sequence shown here is derived from an EMBL/GenBank/DDBJ whole genome shotgun (WGS) entry which is preliminary data.</text>
</comment>